<feature type="transmembrane region" description="Helical" evidence="1">
    <location>
        <begin position="67"/>
        <end position="88"/>
    </location>
</feature>
<feature type="transmembrane region" description="Helical" evidence="1">
    <location>
        <begin position="196"/>
        <end position="219"/>
    </location>
</feature>
<dbReference type="AlphaFoldDB" id="A0A9D2D4H7"/>
<feature type="transmembrane region" description="Helical" evidence="1">
    <location>
        <begin position="6"/>
        <end position="21"/>
    </location>
</feature>
<keyword evidence="1" id="KW-0472">Membrane</keyword>
<feature type="transmembrane region" description="Helical" evidence="1">
    <location>
        <begin position="342"/>
        <end position="363"/>
    </location>
</feature>
<dbReference type="EMBL" id="DXCH01000301">
    <property type="protein sequence ID" value="HIZ08497.1"/>
    <property type="molecule type" value="Genomic_DNA"/>
</dbReference>
<gene>
    <name evidence="2" type="ORF">IAA08_11265</name>
</gene>
<keyword evidence="1" id="KW-1133">Transmembrane helix</keyword>
<feature type="transmembrane region" description="Helical" evidence="1">
    <location>
        <begin position="109"/>
        <end position="129"/>
    </location>
</feature>
<evidence type="ECO:0000313" key="3">
    <source>
        <dbReference type="Proteomes" id="UP000824024"/>
    </source>
</evidence>
<feature type="transmembrane region" description="Helical" evidence="1">
    <location>
        <begin position="421"/>
        <end position="444"/>
    </location>
</feature>
<feature type="transmembrane region" description="Helical" evidence="1">
    <location>
        <begin position="307"/>
        <end position="330"/>
    </location>
</feature>
<comment type="caution">
    <text evidence="2">The sequence shown here is derived from an EMBL/GenBank/DDBJ whole genome shotgun (WGS) entry which is preliminary data.</text>
</comment>
<dbReference type="InterPro" id="IPR003474">
    <property type="entry name" value="Glcn_transporter"/>
</dbReference>
<sequence>MIILGIIGIIFGIVLLIWLAYKGINVIVLGPLCGLVVALFCGMNLLTTFTDVIVPGISGYVQAMFGPILMGCVVAAFYSISGAAQSIADAIYRAFTYKARKKAKDGEDVVLRPIIAILVIYAIGVSLAYGGLNPFVTMFILIPIGLDVFEKARMPREMAPGVVLGALATAACSMPGTTSDQNVIAGTLLGTNAMAAAVPGFIGGALVLVMNIIMMNVIAKHQIVKGNVYTKPENIIERPEEKPMPHWFAAVIPLAVTIIIYNGLKVNVIVALAVNIILSIILFWKYFGGVKGLKKLINPVPAQAAELLLQVGALGALGAVVAASPVFPAITEGLLNMQIPGLFKVIICIALLTGVSGSGPAGLNATLPYLKESFVQMGINMNAVHRVAVFSSQTLDTLPTNPGFAVATNFIGVPMNKSYKYVFITTVLNTTITSFVVAIILTVFPGLA</sequence>
<proteinExistence type="predicted"/>
<dbReference type="PANTHER" id="PTHR30354">
    <property type="entry name" value="GNT FAMILY GLUCONATE TRANSPORTER"/>
    <property type="match status" value="1"/>
</dbReference>
<keyword evidence="1" id="KW-0812">Transmembrane</keyword>
<feature type="transmembrane region" description="Helical" evidence="1">
    <location>
        <begin position="28"/>
        <end position="47"/>
    </location>
</feature>
<dbReference type="GO" id="GO:0005886">
    <property type="term" value="C:plasma membrane"/>
    <property type="evidence" value="ECO:0007669"/>
    <property type="project" value="TreeGrafter"/>
</dbReference>
<reference evidence="2" key="2">
    <citation type="submission" date="2021-04" db="EMBL/GenBank/DDBJ databases">
        <authorList>
            <person name="Gilroy R."/>
        </authorList>
    </citation>
    <scope>NUCLEOTIDE SEQUENCE</scope>
    <source>
        <strain evidence="2">CHK192-9172</strain>
    </source>
</reference>
<dbReference type="Proteomes" id="UP000824024">
    <property type="component" value="Unassembled WGS sequence"/>
</dbReference>
<organism evidence="2 3">
    <name type="scientific">Candidatus Eubacterium avistercoris</name>
    <dbReference type="NCBI Taxonomy" id="2838567"/>
    <lineage>
        <taxon>Bacteria</taxon>
        <taxon>Bacillati</taxon>
        <taxon>Bacillota</taxon>
        <taxon>Clostridia</taxon>
        <taxon>Eubacteriales</taxon>
        <taxon>Eubacteriaceae</taxon>
        <taxon>Eubacterium</taxon>
    </lineage>
</organism>
<protein>
    <recommendedName>
        <fullName evidence="4">GntP family permease</fullName>
    </recommendedName>
</protein>
<feature type="transmembrane region" description="Helical" evidence="1">
    <location>
        <begin position="268"/>
        <end position="287"/>
    </location>
</feature>
<dbReference type="PANTHER" id="PTHR30354:SF7">
    <property type="entry name" value="BLL7963 PROTEIN"/>
    <property type="match status" value="1"/>
</dbReference>
<evidence type="ECO:0000313" key="2">
    <source>
        <dbReference type="EMBL" id="HIZ08497.1"/>
    </source>
</evidence>
<name>A0A9D2D4H7_9FIRM</name>
<dbReference type="GO" id="GO:0015128">
    <property type="term" value="F:gluconate transmembrane transporter activity"/>
    <property type="evidence" value="ECO:0007669"/>
    <property type="project" value="InterPro"/>
</dbReference>
<evidence type="ECO:0008006" key="4">
    <source>
        <dbReference type="Google" id="ProtNLM"/>
    </source>
</evidence>
<accession>A0A9D2D4H7</accession>
<reference evidence="2" key="1">
    <citation type="journal article" date="2021" name="PeerJ">
        <title>Extensive microbial diversity within the chicken gut microbiome revealed by metagenomics and culture.</title>
        <authorList>
            <person name="Gilroy R."/>
            <person name="Ravi A."/>
            <person name="Getino M."/>
            <person name="Pursley I."/>
            <person name="Horton D.L."/>
            <person name="Alikhan N.F."/>
            <person name="Baker D."/>
            <person name="Gharbi K."/>
            <person name="Hall N."/>
            <person name="Watson M."/>
            <person name="Adriaenssens E.M."/>
            <person name="Foster-Nyarko E."/>
            <person name="Jarju S."/>
            <person name="Secka A."/>
            <person name="Antonio M."/>
            <person name="Oren A."/>
            <person name="Chaudhuri R.R."/>
            <person name="La Ragione R."/>
            <person name="Hildebrand F."/>
            <person name="Pallen M.J."/>
        </authorList>
    </citation>
    <scope>NUCLEOTIDE SEQUENCE</scope>
    <source>
        <strain evidence="2">CHK192-9172</strain>
    </source>
</reference>
<evidence type="ECO:0000256" key="1">
    <source>
        <dbReference type="SAM" id="Phobius"/>
    </source>
</evidence>
<feature type="transmembrane region" description="Helical" evidence="1">
    <location>
        <begin position="244"/>
        <end position="262"/>
    </location>
</feature>